<dbReference type="Proteomes" id="UP001279734">
    <property type="component" value="Unassembled WGS sequence"/>
</dbReference>
<dbReference type="PANTHER" id="PTHR45287:SF4">
    <property type="entry name" value="OS03G0691500 PROTEIN"/>
    <property type="match status" value="1"/>
</dbReference>
<dbReference type="PANTHER" id="PTHR45287">
    <property type="entry name" value="OS03G0691500 PROTEIN"/>
    <property type="match status" value="1"/>
</dbReference>
<evidence type="ECO:0000313" key="2">
    <source>
        <dbReference type="EMBL" id="GMH06286.1"/>
    </source>
</evidence>
<evidence type="ECO:0000313" key="3">
    <source>
        <dbReference type="Proteomes" id="UP001279734"/>
    </source>
</evidence>
<keyword evidence="3" id="KW-1185">Reference proteome</keyword>
<feature type="coiled-coil region" evidence="1">
    <location>
        <begin position="1"/>
        <end position="165"/>
    </location>
</feature>
<name>A0AAD3XJ56_NEPGR</name>
<sequence>MEKLCEELERAKAEIEKLEAEYQRREVLSESAKEVQIEQLLKLKQAISMVKKEAQELTEKADELSDARQLLKELKCNLVDKESIIENLSAANEKLRFDCHEKLNICEEENNRILLALEEANEKNQSQQQTILGLVAETESVKTFLSLTQKKCLEAEQEMKVLKEMRQRDDLLEMLGEENRKVKDQLKWKTEQFKHLEEAHEKLRGQFQASQSEWEGERLLLVEGISTLQKSLDSKNEITEGLRNQLEMCNQAFLHEEARRKNLGVQISEMKSCLENVSSEYQEAKSMIECSTSERHDKVSALRNSLCIKEMLYKEMEYKAQKLEQENQELHKSLQEFQAAQIQKAVTPSTLAKLRKKLKSLEETHRNCSANLIAKEAKWSAQHEKMTQELNDHISILKIKDAIISELKTELEDCNSFVTQLKMQNEELSLMLQLGSHFSDAQSMHEEQKDDGTDSHSIAGGVIVSQLMGQLDMKNATLPKAQNEKECEEATSLLQRDKEEMIQEPSKHQLCLKDEAAQKERNLTEELREACDTLERMNYELTETICEGREVEFELQVWKSNAEILKIQLEESRVTRREIEASLIEQAQVEETLKQEIDYLTSKLKEKDRQTIDLQQRIVLLHQHIKEENRTPDNKRFLQTEENDKIVQEDSEWLKQDALKRESEGPILGQSRTEKTHVQREIRILSCQLQDKLETSVSDAKLEPESDQGTLLTDVLKLSDEREKLLHFIDGLCHRIGKFSGEDIRLTGVLGRIVQNFDNPKARIDLEEDELYPPKENSKMQLFSLPKTSESILSERSALRDLN</sequence>
<comment type="caution">
    <text evidence="2">The sequence shown here is derived from an EMBL/GenBank/DDBJ whole genome shotgun (WGS) entry which is preliminary data.</text>
</comment>
<dbReference type="InterPro" id="IPR040262">
    <property type="entry name" value="At4g38062-like"/>
</dbReference>
<dbReference type="EMBL" id="BSYO01000006">
    <property type="protein sequence ID" value="GMH06286.1"/>
    <property type="molecule type" value="Genomic_DNA"/>
</dbReference>
<accession>A0AAD3XJ56</accession>
<feature type="coiled-coil region" evidence="1">
    <location>
        <begin position="480"/>
        <end position="540"/>
    </location>
</feature>
<reference evidence="2" key="1">
    <citation type="submission" date="2023-05" db="EMBL/GenBank/DDBJ databases">
        <title>Nepenthes gracilis genome sequencing.</title>
        <authorList>
            <person name="Fukushima K."/>
        </authorList>
    </citation>
    <scope>NUCLEOTIDE SEQUENCE</scope>
    <source>
        <strain evidence="2">SING2019-196</strain>
    </source>
</reference>
<proteinExistence type="predicted"/>
<keyword evidence="1" id="KW-0175">Coiled coil</keyword>
<evidence type="ECO:0000256" key="1">
    <source>
        <dbReference type="SAM" id="Coils"/>
    </source>
</evidence>
<protein>
    <submittedName>
        <fullName evidence="2">Uncharacterized protein</fullName>
    </submittedName>
</protein>
<organism evidence="2 3">
    <name type="scientific">Nepenthes gracilis</name>
    <name type="common">Slender pitcher plant</name>
    <dbReference type="NCBI Taxonomy" id="150966"/>
    <lineage>
        <taxon>Eukaryota</taxon>
        <taxon>Viridiplantae</taxon>
        <taxon>Streptophyta</taxon>
        <taxon>Embryophyta</taxon>
        <taxon>Tracheophyta</taxon>
        <taxon>Spermatophyta</taxon>
        <taxon>Magnoliopsida</taxon>
        <taxon>eudicotyledons</taxon>
        <taxon>Gunneridae</taxon>
        <taxon>Pentapetalae</taxon>
        <taxon>Caryophyllales</taxon>
        <taxon>Nepenthaceae</taxon>
        <taxon>Nepenthes</taxon>
    </lineage>
</organism>
<dbReference type="AlphaFoldDB" id="A0AAD3XJ56"/>
<gene>
    <name evidence="2" type="ORF">Nepgr_008126</name>
</gene>
<feature type="coiled-coil region" evidence="1">
    <location>
        <begin position="274"/>
        <end position="371"/>
    </location>
</feature>